<dbReference type="InterPro" id="IPR036397">
    <property type="entry name" value="RNaseH_sf"/>
</dbReference>
<name>A0A0L7QS48_9HYME</name>
<reference evidence="1 2" key="1">
    <citation type="submission" date="2015-07" db="EMBL/GenBank/DDBJ databases">
        <title>The genome of Habropoda laboriosa.</title>
        <authorList>
            <person name="Pan H."/>
            <person name="Kapheim K."/>
        </authorList>
    </citation>
    <scope>NUCLEOTIDE SEQUENCE [LARGE SCALE GENOMIC DNA]</scope>
    <source>
        <strain evidence="1">0110345459</strain>
    </source>
</reference>
<proteinExistence type="predicted"/>
<protein>
    <recommendedName>
        <fullName evidence="3">Histone-lysine N-methyltransferase SETMAR</fullName>
    </recommendedName>
</protein>
<accession>A0A0L7QS48</accession>
<sequence>MAFKVLHELRYKILSHPPHSPYLFSTRYHIPSTVQKFLSETRFLSDKEVKEAVDEYFAYLDKPDFRDDYGFETSLVYWC</sequence>
<gene>
    <name evidence="1" type="ORF">WH47_06689</name>
</gene>
<dbReference type="EMBL" id="KQ414771">
    <property type="protein sequence ID" value="KOC61331.1"/>
    <property type="molecule type" value="Genomic_DNA"/>
</dbReference>
<dbReference type="AlphaFoldDB" id="A0A0L7QS48"/>
<dbReference type="Proteomes" id="UP000053825">
    <property type="component" value="Unassembled WGS sequence"/>
</dbReference>
<evidence type="ECO:0000313" key="2">
    <source>
        <dbReference type="Proteomes" id="UP000053825"/>
    </source>
</evidence>
<keyword evidence="2" id="KW-1185">Reference proteome</keyword>
<evidence type="ECO:0008006" key="3">
    <source>
        <dbReference type="Google" id="ProtNLM"/>
    </source>
</evidence>
<evidence type="ECO:0000313" key="1">
    <source>
        <dbReference type="EMBL" id="KOC61331.1"/>
    </source>
</evidence>
<organism evidence="1 2">
    <name type="scientific">Habropoda laboriosa</name>
    <dbReference type="NCBI Taxonomy" id="597456"/>
    <lineage>
        <taxon>Eukaryota</taxon>
        <taxon>Metazoa</taxon>
        <taxon>Ecdysozoa</taxon>
        <taxon>Arthropoda</taxon>
        <taxon>Hexapoda</taxon>
        <taxon>Insecta</taxon>
        <taxon>Pterygota</taxon>
        <taxon>Neoptera</taxon>
        <taxon>Endopterygota</taxon>
        <taxon>Hymenoptera</taxon>
        <taxon>Apocrita</taxon>
        <taxon>Aculeata</taxon>
        <taxon>Apoidea</taxon>
        <taxon>Anthophila</taxon>
        <taxon>Apidae</taxon>
        <taxon>Habropoda</taxon>
    </lineage>
</organism>
<dbReference type="GO" id="GO:0003676">
    <property type="term" value="F:nucleic acid binding"/>
    <property type="evidence" value="ECO:0007669"/>
    <property type="project" value="InterPro"/>
</dbReference>
<dbReference type="Gene3D" id="3.30.420.10">
    <property type="entry name" value="Ribonuclease H-like superfamily/Ribonuclease H"/>
    <property type="match status" value="1"/>
</dbReference>